<dbReference type="SUPFAM" id="SSF46689">
    <property type="entry name" value="Homeodomain-like"/>
    <property type="match status" value="2"/>
</dbReference>
<dbReference type="SMART" id="SM00342">
    <property type="entry name" value="HTH_ARAC"/>
    <property type="match status" value="1"/>
</dbReference>
<evidence type="ECO:0000313" key="5">
    <source>
        <dbReference type="EMBL" id="CAA2100701.1"/>
    </source>
</evidence>
<dbReference type="AlphaFoldDB" id="A0A679IWW4"/>
<dbReference type="InterPro" id="IPR009057">
    <property type="entry name" value="Homeodomain-like_sf"/>
</dbReference>
<dbReference type="InterPro" id="IPR050204">
    <property type="entry name" value="AraC_XylS_family_regulators"/>
</dbReference>
<dbReference type="GO" id="GO:0003700">
    <property type="term" value="F:DNA-binding transcription factor activity"/>
    <property type="evidence" value="ECO:0007669"/>
    <property type="project" value="InterPro"/>
</dbReference>
<feature type="domain" description="HTH araC/xylS-type" evidence="4">
    <location>
        <begin position="167"/>
        <end position="264"/>
    </location>
</feature>
<proteinExistence type="predicted"/>
<protein>
    <submittedName>
        <fullName evidence="5">Transposon Tn10 TetD protein</fullName>
    </submittedName>
</protein>
<evidence type="ECO:0000256" key="3">
    <source>
        <dbReference type="ARBA" id="ARBA00023163"/>
    </source>
</evidence>
<dbReference type="EMBL" id="LR743507">
    <property type="protein sequence ID" value="CAA2100701.1"/>
    <property type="molecule type" value="Genomic_DNA"/>
</dbReference>
<dbReference type="RefSeq" id="WP_339088605.1">
    <property type="nucleotide sequence ID" value="NZ_LR743507.1"/>
</dbReference>
<dbReference type="Pfam" id="PF12833">
    <property type="entry name" value="HTH_18"/>
    <property type="match status" value="1"/>
</dbReference>
<dbReference type="InterPro" id="IPR037923">
    <property type="entry name" value="HTH-like"/>
</dbReference>
<dbReference type="SUPFAM" id="SSF51215">
    <property type="entry name" value="Regulatory protein AraC"/>
    <property type="match status" value="1"/>
</dbReference>
<dbReference type="GO" id="GO:0043565">
    <property type="term" value="F:sequence-specific DNA binding"/>
    <property type="evidence" value="ECO:0007669"/>
    <property type="project" value="InterPro"/>
</dbReference>
<reference evidence="5" key="1">
    <citation type="submission" date="2019-12" db="EMBL/GenBank/DDBJ databases">
        <authorList>
            <person name="Cremers G."/>
        </authorList>
    </citation>
    <scope>NUCLEOTIDE SEQUENCE</scope>
    <source>
        <strain evidence="5">Vvax</strain>
    </source>
</reference>
<dbReference type="Gene3D" id="1.10.10.60">
    <property type="entry name" value="Homeodomain-like"/>
    <property type="match status" value="1"/>
</dbReference>
<keyword evidence="1" id="KW-0805">Transcription regulation</keyword>
<dbReference type="InterPro" id="IPR018060">
    <property type="entry name" value="HTH_AraC"/>
</dbReference>
<evidence type="ECO:0000259" key="4">
    <source>
        <dbReference type="PROSITE" id="PS01124"/>
    </source>
</evidence>
<dbReference type="PROSITE" id="PS01124">
    <property type="entry name" value="HTH_ARAC_FAMILY_2"/>
    <property type="match status" value="1"/>
</dbReference>
<organism evidence="5">
    <name type="scientific">Variovorax paradoxus</name>
    <dbReference type="NCBI Taxonomy" id="34073"/>
    <lineage>
        <taxon>Bacteria</taxon>
        <taxon>Pseudomonadati</taxon>
        <taxon>Pseudomonadota</taxon>
        <taxon>Betaproteobacteria</taxon>
        <taxon>Burkholderiales</taxon>
        <taxon>Comamonadaceae</taxon>
        <taxon>Variovorax</taxon>
    </lineage>
</organism>
<keyword evidence="2" id="KW-0238">DNA-binding</keyword>
<dbReference type="PANTHER" id="PTHR46796">
    <property type="entry name" value="HTH-TYPE TRANSCRIPTIONAL ACTIVATOR RHAS-RELATED"/>
    <property type="match status" value="1"/>
</dbReference>
<dbReference type="InterPro" id="IPR003313">
    <property type="entry name" value="AraC-bd"/>
</dbReference>
<dbReference type="Pfam" id="PF02311">
    <property type="entry name" value="AraC_binding"/>
    <property type="match status" value="1"/>
</dbReference>
<keyword evidence="3" id="KW-0804">Transcription</keyword>
<evidence type="ECO:0000256" key="1">
    <source>
        <dbReference type="ARBA" id="ARBA00023015"/>
    </source>
</evidence>
<accession>A0A679IWW4</accession>
<gene>
    <name evidence="5" type="primary">tetD_1</name>
    <name evidence="5" type="ORF">VVAX_00876</name>
</gene>
<sequence length="291" mass="31836">MSLPPSDWLLRGAGNSGLERIEAFFQGDAYALHRHDTYAIGCTMAGVQSFTYRASMRHSLAGNTVVLHPDEVHDGHAGTDEGFRYRMLYVEPARLQEALGGVALPFVAGGVSTDPRLARAARALLDHLDAPLEALEEDDALLSLALALQAAAGTPAREPAGDFRAARIAREFIHDDPDRAVTLDALAAAAGRDRWSLSRDFRTFFGTSPYRYVTLRRLDRARGHMLAGRPLAECAVLAGFADQSHMTRQFAEAFGVTPARWLRIFRAGHDLASDARSFKTTDGEPSRVQFD</sequence>
<evidence type="ECO:0000256" key="2">
    <source>
        <dbReference type="ARBA" id="ARBA00023125"/>
    </source>
</evidence>
<name>A0A679IWW4_VARPD</name>
<dbReference type="PANTHER" id="PTHR46796:SF2">
    <property type="entry name" value="TRANSCRIPTIONAL REGULATORY PROTEIN"/>
    <property type="match status" value="1"/>
</dbReference>